<gene>
    <name evidence="2" type="ORF">A2U01_0011618</name>
</gene>
<name>A0A392MT14_9FABA</name>
<keyword evidence="3" id="KW-1185">Reference proteome</keyword>
<dbReference type="Proteomes" id="UP000265520">
    <property type="component" value="Unassembled WGS sequence"/>
</dbReference>
<evidence type="ECO:0000256" key="1">
    <source>
        <dbReference type="SAM" id="MobiDB-lite"/>
    </source>
</evidence>
<protein>
    <submittedName>
        <fullName evidence="2">Uncharacterized protein</fullName>
    </submittedName>
</protein>
<comment type="caution">
    <text evidence="2">The sequence shown here is derived from an EMBL/GenBank/DDBJ whole genome shotgun (WGS) entry which is preliminary data.</text>
</comment>
<evidence type="ECO:0000313" key="2">
    <source>
        <dbReference type="EMBL" id="MCH90696.1"/>
    </source>
</evidence>
<proteinExistence type="predicted"/>
<feature type="non-terminal residue" evidence="2">
    <location>
        <position position="90"/>
    </location>
</feature>
<organism evidence="2 3">
    <name type="scientific">Trifolium medium</name>
    <dbReference type="NCBI Taxonomy" id="97028"/>
    <lineage>
        <taxon>Eukaryota</taxon>
        <taxon>Viridiplantae</taxon>
        <taxon>Streptophyta</taxon>
        <taxon>Embryophyta</taxon>
        <taxon>Tracheophyta</taxon>
        <taxon>Spermatophyta</taxon>
        <taxon>Magnoliopsida</taxon>
        <taxon>eudicotyledons</taxon>
        <taxon>Gunneridae</taxon>
        <taxon>Pentapetalae</taxon>
        <taxon>rosids</taxon>
        <taxon>fabids</taxon>
        <taxon>Fabales</taxon>
        <taxon>Fabaceae</taxon>
        <taxon>Papilionoideae</taxon>
        <taxon>50 kb inversion clade</taxon>
        <taxon>NPAAA clade</taxon>
        <taxon>Hologalegina</taxon>
        <taxon>IRL clade</taxon>
        <taxon>Trifolieae</taxon>
        <taxon>Trifolium</taxon>
    </lineage>
</organism>
<feature type="region of interest" description="Disordered" evidence="1">
    <location>
        <begin position="1"/>
        <end position="25"/>
    </location>
</feature>
<accession>A0A392MT14</accession>
<dbReference type="EMBL" id="LXQA010018874">
    <property type="protein sequence ID" value="MCH90696.1"/>
    <property type="molecule type" value="Genomic_DNA"/>
</dbReference>
<sequence>MDTESKNEAQDLPTTVAQNIPPAGAHGVPLPAVAQDVIHPAVDVPLHEVLMDGFVVAVVASVVLEVEPSVAESVIDFGWQSVETHQGRRD</sequence>
<evidence type="ECO:0000313" key="3">
    <source>
        <dbReference type="Proteomes" id="UP000265520"/>
    </source>
</evidence>
<reference evidence="2 3" key="1">
    <citation type="journal article" date="2018" name="Front. Plant Sci.">
        <title>Red Clover (Trifolium pratense) and Zigzag Clover (T. medium) - A Picture of Genomic Similarities and Differences.</title>
        <authorList>
            <person name="Dluhosova J."/>
            <person name="Istvanek J."/>
            <person name="Nedelnik J."/>
            <person name="Repkova J."/>
        </authorList>
    </citation>
    <scope>NUCLEOTIDE SEQUENCE [LARGE SCALE GENOMIC DNA]</scope>
    <source>
        <strain evidence="3">cv. 10/8</strain>
        <tissue evidence="2">Leaf</tissue>
    </source>
</reference>
<dbReference type="AlphaFoldDB" id="A0A392MT14"/>